<dbReference type="InterPro" id="IPR018466">
    <property type="entry name" value="Kre9/Knh1-like_N"/>
</dbReference>
<dbReference type="Pfam" id="PF10342">
    <property type="entry name" value="Kre9_KNH"/>
    <property type="match status" value="1"/>
</dbReference>
<feature type="chain" id="PRO_5042279213" description="Yeast cell wall synthesis Kre9/Knh1-like N-terminal domain-containing protein" evidence="3">
    <location>
        <begin position="19"/>
        <end position="197"/>
    </location>
</feature>
<reference evidence="5" key="1">
    <citation type="submission" date="2018-03" db="EMBL/GenBank/DDBJ databases">
        <authorList>
            <person name="Guldener U."/>
        </authorList>
    </citation>
    <scope>NUCLEOTIDE SEQUENCE</scope>
</reference>
<evidence type="ECO:0000313" key="5">
    <source>
        <dbReference type="EMBL" id="SPN96718.1"/>
    </source>
</evidence>
<evidence type="ECO:0000256" key="2">
    <source>
        <dbReference type="SAM" id="MobiDB-lite"/>
    </source>
</evidence>
<dbReference type="EMBL" id="ONZQ02000001">
    <property type="protein sequence ID" value="SPN96718.1"/>
    <property type="molecule type" value="Genomic_DNA"/>
</dbReference>
<proteinExistence type="predicted"/>
<comment type="caution">
    <text evidence="5">The sequence shown here is derived from an EMBL/GenBank/DDBJ whole genome shotgun (WGS) entry which is preliminary data.</text>
</comment>
<evidence type="ECO:0000256" key="3">
    <source>
        <dbReference type="SAM" id="SignalP"/>
    </source>
</evidence>
<dbReference type="PANTHER" id="PTHR40633:SF1">
    <property type="entry name" value="GPI ANCHORED SERINE-THREONINE RICH PROTEIN (AFU_ORTHOLOGUE AFUA_1G03630)"/>
    <property type="match status" value="1"/>
</dbReference>
<evidence type="ECO:0000256" key="1">
    <source>
        <dbReference type="ARBA" id="ARBA00022729"/>
    </source>
</evidence>
<sequence length="197" mass="20162">MKSYATLVALALAATANAAKFTNVAVNPEPGKPFELTWSDAQGPVTINLKNGPSGNLKTVETLASGVTGDSTTITLNAEDLPSDTYAFEIVDSSGPNYSLQFDFEGTGTAPSVTGTTTPSSTESPSSTVTTAKSTSSSSETASGTTSETASSTSSERPSRTSDADQSEETVPEDNGSSNLSPLALIFVTAAAMMYFN</sequence>
<dbReference type="InterPro" id="IPR052982">
    <property type="entry name" value="SRP1/TIP1-like"/>
</dbReference>
<feature type="region of interest" description="Disordered" evidence="2">
    <location>
        <begin position="102"/>
        <end position="180"/>
    </location>
</feature>
<feature type="signal peptide" evidence="3">
    <location>
        <begin position="1"/>
        <end position="18"/>
    </location>
</feature>
<evidence type="ECO:0000313" key="6">
    <source>
        <dbReference type="Proteomes" id="UP001187682"/>
    </source>
</evidence>
<gene>
    <name evidence="5" type="ORF">DNG_00238</name>
</gene>
<accession>A0AAE8MPM0</accession>
<feature type="domain" description="Yeast cell wall synthesis Kre9/Knh1-like N-terminal" evidence="4">
    <location>
        <begin position="30"/>
        <end position="102"/>
    </location>
</feature>
<name>A0AAE8MPM0_9PEZI</name>
<feature type="compositionally biased region" description="Low complexity" evidence="2">
    <location>
        <begin position="106"/>
        <end position="156"/>
    </location>
</feature>
<protein>
    <recommendedName>
        <fullName evidence="4">Yeast cell wall synthesis Kre9/Knh1-like N-terminal domain-containing protein</fullName>
    </recommendedName>
</protein>
<evidence type="ECO:0000259" key="4">
    <source>
        <dbReference type="Pfam" id="PF10342"/>
    </source>
</evidence>
<organism evidence="5 6">
    <name type="scientific">Cephalotrichum gorgonifer</name>
    <dbReference type="NCBI Taxonomy" id="2041049"/>
    <lineage>
        <taxon>Eukaryota</taxon>
        <taxon>Fungi</taxon>
        <taxon>Dikarya</taxon>
        <taxon>Ascomycota</taxon>
        <taxon>Pezizomycotina</taxon>
        <taxon>Sordariomycetes</taxon>
        <taxon>Hypocreomycetidae</taxon>
        <taxon>Microascales</taxon>
        <taxon>Microascaceae</taxon>
        <taxon>Cephalotrichum</taxon>
    </lineage>
</organism>
<dbReference type="PANTHER" id="PTHR40633">
    <property type="entry name" value="MATRIX PROTEIN, PUTATIVE (AFU_ORTHOLOGUE AFUA_8G05410)-RELATED"/>
    <property type="match status" value="1"/>
</dbReference>
<dbReference type="Proteomes" id="UP001187682">
    <property type="component" value="Unassembled WGS sequence"/>
</dbReference>
<keyword evidence="6" id="KW-1185">Reference proteome</keyword>
<keyword evidence="1 3" id="KW-0732">Signal</keyword>
<dbReference type="AlphaFoldDB" id="A0AAE8MPM0"/>